<reference evidence="13 14" key="1">
    <citation type="submission" date="2019-03" db="EMBL/GenBank/DDBJ databases">
        <title>Genomic Encyclopedia of Type Strains, Phase IV (KMG-IV): sequencing the most valuable type-strain genomes for metagenomic binning, comparative biology and taxonomic classification.</title>
        <authorList>
            <person name="Goeker M."/>
        </authorList>
    </citation>
    <scope>NUCLEOTIDE SEQUENCE [LARGE SCALE GENOMIC DNA]</scope>
    <source>
        <strain evidence="13 14">DSM 103428</strain>
    </source>
</reference>
<keyword evidence="2" id="KW-1003">Cell membrane</keyword>
<dbReference type="InterPro" id="IPR033756">
    <property type="entry name" value="YlxH/NBP35"/>
</dbReference>
<keyword evidence="6 10" id="KW-1133">Transmembrane helix</keyword>
<gene>
    <name evidence="13" type="ORF">C7378_3313</name>
</gene>
<comment type="subcellular location">
    <subcellularLocation>
        <location evidence="1">Cell membrane</location>
        <topology evidence="1">Multi-pass membrane protein</topology>
    </subcellularLocation>
</comment>
<evidence type="ECO:0000256" key="10">
    <source>
        <dbReference type="SAM" id="Phobius"/>
    </source>
</evidence>
<evidence type="ECO:0000256" key="5">
    <source>
        <dbReference type="ARBA" id="ARBA00022840"/>
    </source>
</evidence>
<dbReference type="OrthoDB" id="9794577at2"/>
<dbReference type="EMBL" id="SMGK01000007">
    <property type="protein sequence ID" value="TCK70158.1"/>
    <property type="molecule type" value="Genomic_DNA"/>
</dbReference>
<dbReference type="Gene3D" id="3.40.50.300">
    <property type="entry name" value="P-loop containing nucleotide triphosphate hydrolases"/>
    <property type="match status" value="1"/>
</dbReference>
<feature type="domain" description="Polysaccharide chain length determinant N-terminal" evidence="11">
    <location>
        <begin position="21"/>
        <end position="116"/>
    </location>
</feature>
<dbReference type="RefSeq" id="WP_131999093.1">
    <property type="nucleotide sequence ID" value="NZ_SMGK01000007.1"/>
</dbReference>
<feature type="coiled-coil region" evidence="8">
    <location>
        <begin position="335"/>
        <end position="405"/>
    </location>
</feature>
<evidence type="ECO:0000259" key="12">
    <source>
        <dbReference type="Pfam" id="PF13807"/>
    </source>
</evidence>
<evidence type="ECO:0000256" key="2">
    <source>
        <dbReference type="ARBA" id="ARBA00022475"/>
    </source>
</evidence>
<keyword evidence="7 10" id="KW-0472">Membrane</keyword>
<feature type="transmembrane region" description="Helical" evidence="10">
    <location>
        <begin position="36"/>
        <end position="54"/>
    </location>
</feature>
<dbReference type="GO" id="GO:0005886">
    <property type="term" value="C:plasma membrane"/>
    <property type="evidence" value="ECO:0007669"/>
    <property type="project" value="UniProtKB-SubCell"/>
</dbReference>
<evidence type="ECO:0000313" key="13">
    <source>
        <dbReference type="EMBL" id="TCK70158.1"/>
    </source>
</evidence>
<dbReference type="SUPFAM" id="SSF52540">
    <property type="entry name" value="P-loop containing nucleoside triphosphate hydrolases"/>
    <property type="match status" value="1"/>
</dbReference>
<dbReference type="InterPro" id="IPR003856">
    <property type="entry name" value="LPS_length_determ_N"/>
</dbReference>
<comment type="caution">
    <text evidence="13">The sequence shown here is derived from an EMBL/GenBank/DDBJ whole genome shotgun (WGS) entry which is preliminary data.</text>
</comment>
<dbReference type="PANTHER" id="PTHR32309:SF13">
    <property type="entry name" value="FERRIC ENTEROBACTIN TRANSPORT PROTEIN FEPE"/>
    <property type="match status" value="1"/>
</dbReference>
<evidence type="ECO:0000256" key="9">
    <source>
        <dbReference type="SAM" id="MobiDB-lite"/>
    </source>
</evidence>
<name>A0A4R1KXN8_9BACT</name>
<organism evidence="13 14">
    <name type="scientific">Acidipila rosea</name>
    <dbReference type="NCBI Taxonomy" id="768535"/>
    <lineage>
        <taxon>Bacteria</taxon>
        <taxon>Pseudomonadati</taxon>
        <taxon>Acidobacteriota</taxon>
        <taxon>Terriglobia</taxon>
        <taxon>Terriglobales</taxon>
        <taxon>Acidobacteriaceae</taxon>
        <taxon>Acidipila</taxon>
    </lineage>
</organism>
<sequence length="772" mass="84297">MQDTAKIRNIGTSRAAQTSGEFSLNSFLRVIRRRKWIIIGALCLFIAAAAITTLRTPKQYQAISSIMIDKQSTDSLNLGDEAGSQMGGDSMDYNITLKSQLQILTSDTLGLRVIKKMHLAPHLLGKLYDPKIDPATDDQLRVIMLGTFHSRLKVKPLAGSRIVDVSYMDPNRRLATEIVNTSVQEFISNNFERKYEATQQASQWLGQQIQGLKDQINDSDQTLAKLQHKAGFFSETDRGNIELARLEQLNNELLLAQSNRIAHQAILETARRGNITVADQMDAGLAASTGTPASSGMEAESGGQGSQQAATTSSSSDGAAQAHQGSINSGEGSILQQLEGHKAGLQLQIAQAAATYGRGYPHVQELQRELAESDKLIAEQSQQVMQRLQAEYATSQRTENQIRNAFEAQRKQVTALNDIVLQYGFAKRDAEASNTLYTDLDSKLREAGVLAGLRSTNVSVIDPARPPVTPVVPNPKINMALGVFAGMFFGIFTAFTLEHLDRTLRTIDEAEHIVGAKILAVVPNLDNVRNRDHKNEIVQPASISLKVPGSIQAEAFTTLRTAILLSSVDHPPKVIMITSSLPGEGKSVVSINFAITLAKRGARVLLAETDLRRPSLERYLDLPNNGGLASALLGADTNTLVQPISEELPGLSVLTAGQASLNAPELLASMRMRELMDEWREKYDYVVLDTPPLLAVSDAAIVAHLADASLLVVRFSKTTRQALSRAATTFSNNHARFLGVVVNDIAQGREEYHEYYGYSSYDNYYVKTDADA</sequence>
<keyword evidence="4" id="KW-0547">Nucleotide-binding</keyword>
<dbReference type="GO" id="GO:0005524">
    <property type="term" value="F:ATP binding"/>
    <property type="evidence" value="ECO:0007669"/>
    <property type="project" value="UniProtKB-KW"/>
</dbReference>
<keyword evidence="3 10" id="KW-0812">Transmembrane</keyword>
<keyword evidence="14" id="KW-1185">Reference proteome</keyword>
<evidence type="ECO:0000256" key="8">
    <source>
        <dbReference type="SAM" id="Coils"/>
    </source>
</evidence>
<evidence type="ECO:0000256" key="6">
    <source>
        <dbReference type="ARBA" id="ARBA00022989"/>
    </source>
</evidence>
<evidence type="ECO:0000256" key="1">
    <source>
        <dbReference type="ARBA" id="ARBA00004651"/>
    </source>
</evidence>
<dbReference type="PANTHER" id="PTHR32309">
    <property type="entry name" value="TYROSINE-PROTEIN KINASE"/>
    <property type="match status" value="1"/>
</dbReference>
<dbReference type="InterPro" id="IPR050445">
    <property type="entry name" value="Bact_polysacc_biosynth/exp"/>
</dbReference>
<accession>A0A4R1KXN8</accession>
<evidence type="ECO:0000259" key="11">
    <source>
        <dbReference type="Pfam" id="PF02706"/>
    </source>
</evidence>
<dbReference type="Pfam" id="PF13807">
    <property type="entry name" value="GNVR"/>
    <property type="match status" value="1"/>
</dbReference>
<dbReference type="AlphaFoldDB" id="A0A4R1KXN8"/>
<dbReference type="InterPro" id="IPR005702">
    <property type="entry name" value="Wzc-like_C"/>
</dbReference>
<keyword evidence="5" id="KW-0067">ATP-binding</keyword>
<keyword evidence="8" id="KW-0175">Coiled coil</keyword>
<feature type="domain" description="Tyrosine-protein kinase G-rich" evidence="12">
    <location>
        <begin position="427"/>
        <end position="495"/>
    </location>
</feature>
<dbReference type="Proteomes" id="UP000295210">
    <property type="component" value="Unassembled WGS sequence"/>
</dbReference>
<evidence type="ECO:0000313" key="14">
    <source>
        <dbReference type="Proteomes" id="UP000295210"/>
    </source>
</evidence>
<evidence type="ECO:0000256" key="4">
    <source>
        <dbReference type="ARBA" id="ARBA00022741"/>
    </source>
</evidence>
<dbReference type="InterPro" id="IPR032807">
    <property type="entry name" value="GNVR"/>
</dbReference>
<proteinExistence type="predicted"/>
<dbReference type="Pfam" id="PF02706">
    <property type="entry name" value="Wzz"/>
    <property type="match status" value="1"/>
</dbReference>
<feature type="compositionally biased region" description="Low complexity" evidence="9">
    <location>
        <begin position="293"/>
        <end position="322"/>
    </location>
</feature>
<dbReference type="CDD" id="cd05387">
    <property type="entry name" value="BY-kinase"/>
    <property type="match status" value="1"/>
</dbReference>
<evidence type="ECO:0000256" key="3">
    <source>
        <dbReference type="ARBA" id="ARBA00022692"/>
    </source>
</evidence>
<feature type="region of interest" description="Disordered" evidence="9">
    <location>
        <begin position="286"/>
        <end position="327"/>
    </location>
</feature>
<evidence type="ECO:0000256" key="7">
    <source>
        <dbReference type="ARBA" id="ARBA00023136"/>
    </source>
</evidence>
<dbReference type="Pfam" id="PF10609">
    <property type="entry name" value="ParA"/>
    <property type="match status" value="1"/>
</dbReference>
<dbReference type="NCBIfam" id="TIGR01007">
    <property type="entry name" value="eps_fam"/>
    <property type="match status" value="1"/>
</dbReference>
<protein>
    <submittedName>
        <fullName evidence="13">Capsular exopolysaccharide synthesis family protein</fullName>
    </submittedName>
</protein>
<dbReference type="GO" id="GO:0004713">
    <property type="term" value="F:protein tyrosine kinase activity"/>
    <property type="evidence" value="ECO:0007669"/>
    <property type="project" value="TreeGrafter"/>
</dbReference>
<dbReference type="InterPro" id="IPR027417">
    <property type="entry name" value="P-loop_NTPase"/>
</dbReference>